<keyword evidence="1" id="KW-0802">TPR repeat</keyword>
<comment type="caution">
    <text evidence="3">The sequence shown here is derived from an EMBL/GenBank/DDBJ whole genome shotgun (WGS) entry which is preliminary data.</text>
</comment>
<keyword evidence="2" id="KW-0472">Membrane</keyword>
<protein>
    <submittedName>
        <fullName evidence="3">Tetratricopeptide repeat protein</fullName>
    </submittedName>
</protein>
<keyword evidence="2" id="KW-1133">Transmembrane helix</keyword>
<dbReference type="Proteomes" id="UP000253562">
    <property type="component" value="Unassembled WGS sequence"/>
</dbReference>
<evidence type="ECO:0000313" key="4">
    <source>
        <dbReference type="Proteomes" id="UP000253562"/>
    </source>
</evidence>
<dbReference type="AlphaFoldDB" id="A0A368KSI7"/>
<dbReference type="EMBL" id="QPEX01000011">
    <property type="protein sequence ID" value="RCS52630.1"/>
    <property type="molecule type" value="Genomic_DNA"/>
</dbReference>
<dbReference type="InterPro" id="IPR019734">
    <property type="entry name" value="TPR_rpt"/>
</dbReference>
<feature type="transmembrane region" description="Helical" evidence="2">
    <location>
        <begin position="39"/>
        <end position="58"/>
    </location>
</feature>
<dbReference type="OrthoDB" id="886912at2"/>
<reference evidence="3 4" key="1">
    <citation type="submission" date="2018-07" db="EMBL/GenBank/DDBJ databases">
        <title>Comparative genomes isolates from brazilian mangrove.</title>
        <authorList>
            <person name="De Araujo J.E."/>
            <person name="Taketani R.G."/>
            <person name="Silva M.C.P."/>
            <person name="Lourenco M.V."/>
            <person name="Oliveira V.M."/>
            <person name="Andreote F.D."/>
        </authorList>
    </citation>
    <scope>NUCLEOTIDE SEQUENCE [LARGE SCALE GENOMIC DNA]</scope>
    <source>
        <strain evidence="3 4">HEX PRIS-MGV</strain>
    </source>
</reference>
<dbReference type="PROSITE" id="PS50005">
    <property type="entry name" value="TPR"/>
    <property type="match status" value="1"/>
</dbReference>
<feature type="transmembrane region" description="Helical" evidence="2">
    <location>
        <begin position="12"/>
        <end position="33"/>
    </location>
</feature>
<name>A0A368KSI7_9BACT</name>
<dbReference type="SUPFAM" id="SSF48452">
    <property type="entry name" value="TPR-like"/>
    <property type="match status" value="1"/>
</dbReference>
<evidence type="ECO:0000313" key="3">
    <source>
        <dbReference type="EMBL" id="RCS52630.1"/>
    </source>
</evidence>
<dbReference type="Pfam" id="PF00515">
    <property type="entry name" value="TPR_1"/>
    <property type="match status" value="1"/>
</dbReference>
<evidence type="ECO:0000256" key="1">
    <source>
        <dbReference type="PROSITE-ProRule" id="PRU00339"/>
    </source>
</evidence>
<proteinExistence type="predicted"/>
<dbReference type="InterPro" id="IPR011990">
    <property type="entry name" value="TPR-like_helical_dom_sf"/>
</dbReference>
<organism evidence="3 4">
    <name type="scientific">Bremerella cremea</name>
    <dbReference type="NCBI Taxonomy" id="1031537"/>
    <lineage>
        <taxon>Bacteria</taxon>
        <taxon>Pseudomonadati</taxon>
        <taxon>Planctomycetota</taxon>
        <taxon>Planctomycetia</taxon>
        <taxon>Pirellulales</taxon>
        <taxon>Pirellulaceae</taxon>
        <taxon>Bremerella</taxon>
    </lineage>
</organism>
<dbReference type="RefSeq" id="WP_114368057.1">
    <property type="nucleotide sequence ID" value="NZ_QPEX01000011.1"/>
</dbReference>
<feature type="repeat" description="TPR" evidence="1">
    <location>
        <begin position="112"/>
        <end position="145"/>
    </location>
</feature>
<accession>A0A368KSI7</accession>
<sequence>MASLPTYRSISWLSVLPQMLIYVCVYLLVVFLTGSKDRGITIGIPIVLVYSMGSRYLVPHDHRRGLRLTSQSRFEEAIVAYQRSLEFFTKYSWIDRYRAFVLMSPSAISYREMDLCNIAYCHLQLGHTQEAAACYRQAIEMNPQNGLAIAGLRMIEMNMKS</sequence>
<dbReference type="Gene3D" id="1.25.40.10">
    <property type="entry name" value="Tetratricopeptide repeat domain"/>
    <property type="match status" value="1"/>
</dbReference>
<keyword evidence="2" id="KW-0812">Transmembrane</keyword>
<gene>
    <name evidence="3" type="ORF">DTL42_07265</name>
</gene>
<evidence type="ECO:0000256" key="2">
    <source>
        <dbReference type="SAM" id="Phobius"/>
    </source>
</evidence>
<dbReference type="SMART" id="SM00028">
    <property type="entry name" value="TPR"/>
    <property type="match status" value="2"/>
</dbReference>